<comment type="caution">
    <text evidence="3">The sequence shown here is derived from an EMBL/GenBank/DDBJ whole genome shotgun (WGS) entry which is preliminary data.</text>
</comment>
<feature type="compositionally biased region" description="Acidic residues" evidence="1">
    <location>
        <begin position="65"/>
        <end position="79"/>
    </location>
</feature>
<organism evidence="3">
    <name type="scientific">Tanacetum cinerariifolium</name>
    <name type="common">Dalmatian daisy</name>
    <name type="synonym">Chrysanthemum cinerariifolium</name>
    <dbReference type="NCBI Taxonomy" id="118510"/>
    <lineage>
        <taxon>Eukaryota</taxon>
        <taxon>Viridiplantae</taxon>
        <taxon>Streptophyta</taxon>
        <taxon>Embryophyta</taxon>
        <taxon>Tracheophyta</taxon>
        <taxon>Spermatophyta</taxon>
        <taxon>Magnoliopsida</taxon>
        <taxon>eudicotyledons</taxon>
        <taxon>Gunneridae</taxon>
        <taxon>Pentapetalae</taxon>
        <taxon>asterids</taxon>
        <taxon>campanulids</taxon>
        <taxon>Asterales</taxon>
        <taxon>Asteraceae</taxon>
        <taxon>Asteroideae</taxon>
        <taxon>Anthemideae</taxon>
        <taxon>Anthemidinae</taxon>
        <taxon>Tanacetum</taxon>
    </lineage>
</organism>
<sequence length="345" mass="39909">MSDPIQDLYVRAEGESFDTNTIYDIGLKPLVSESHISSMLGYVHKHKIMYVYVDHVQNTKGTSNEDGEGDTENETESEDGQSNAEDIVDEEYIVDEVEVNMSGFKFQLNEEGEAKFVDPIKPHVTVTKDDLEVLDFDSLESDLDDVPEYARSKAVKKLRKNVASNFMEEDLEKTTRMFRRIYVCLGALKRSFKEGGRDLLRLDCAFMRGKYLGQMLTVVGVDANNGIVTYESENQYSWTWFSNFLGDYLELLSNFNFTFIPDRRKGLLPIIAKLFAAVEHRYCVRHINENMKLTWRGGDYKEIEWRCATSTTVVKLQKHMQELKECNKKAFEWLNKISPERWSKA</sequence>
<gene>
    <name evidence="3" type="ORF">Tci_661628</name>
</gene>
<feature type="region of interest" description="Disordered" evidence="1">
    <location>
        <begin position="59"/>
        <end position="85"/>
    </location>
</feature>
<dbReference type="InterPro" id="IPR018289">
    <property type="entry name" value="MULE_transposase_dom"/>
</dbReference>
<reference evidence="3" key="1">
    <citation type="journal article" date="2019" name="Sci. Rep.">
        <title>Draft genome of Tanacetum cinerariifolium, the natural source of mosquito coil.</title>
        <authorList>
            <person name="Yamashiro T."/>
            <person name="Shiraishi A."/>
            <person name="Satake H."/>
            <person name="Nakayama K."/>
        </authorList>
    </citation>
    <scope>NUCLEOTIDE SEQUENCE</scope>
</reference>
<proteinExistence type="predicted"/>
<feature type="domain" description="MULE transposase" evidence="2">
    <location>
        <begin position="200"/>
        <end position="290"/>
    </location>
</feature>
<protein>
    <recommendedName>
        <fullName evidence="2">MULE transposase domain-containing protein</fullName>
    </recommendedName>
</protein>
<name>A0A699KE91_TANCI</name>
<dbReference type="PANTHER" id="PTHR31973:SF190">
    <property type="entry name" value="MULE TRANSPOSASE DOMAIN-CONTAINING PROTEIN"/>
    <property type="match status" value="1"/>
</dbReference>
<dbReference type="PANTHER" id="PTHR31973">
    <property type="entry name" value="POLYPROTEIN, PUTATIVE-RELATED"/>
    <property type="match status" value="1"/>
</dbReference>
<dbReference type="EMBL" id="BKCJ010509596">
    <property type="protein sequence ID" value="GFA89656.1"/>
    <property type="molecule type" value="Genomic_DNA"/>
</dbReference>
<evidence type="ECO:0000313" key="3">
    <source>
        <dbReference type="EMBL" id="GFA89656.1"/>
    </source>
</evidence>
<dbReference type="AlphaFoldDB" id="A0A699KE91"/>
<evidence type="ECO:0000256" key="1">
    <source>
        <dbReference type="SAM" id="MobiDB-lite"/>
    </source>
</evidence>
<evidence type="ECO:0000259" key="2">
    <source>
        <dbReference type="Pfam" id="PF10551"/>
    </source>
</evidence>
<accession>A0A699KE91</accession>
<dbReference type="Pfam" id="PF10551">
    <property type="entry name" value="MULE"/>
    <property type="match status" value="1"/>
</dbReference>